<sequence>MKYPSTLICACSEISIKYEEFIELTPVYHEICSSNFVNQKWIDHLFQIGNLYHSSFHDVASLQFQALKSLCRLTKETINSSLTQFYSTRLITNQLISKNIFENRIDEIINLFKKSTRHTFKEIFQIAREIFHGNTLLSINEKTWKYQIFPVNGKSIVYAIPVTYNNGQCTCGTSLHCVELAMLNNTPIDGLFFGCYPIEAMLNSSLECLYNETCLDLILPSFHQDLINITIQPLQSETKFGIRETVQHMIDRLFVNEWNKNYSYLNYSRKCSSTECSYSFIQNFGALHILTTILDLYGCLTILLSLLIPFIIGVFFRIYDRRRQMVIAPDIMTVD</sequence>
<keyword evidence="1" id="KW-1133">Transmembrane helix</keyword>
<gene>
    <name evidence="2" type="ORF">EDS130_LOCUS44750</name>
</gene>
<keyword evidence="1" id="KW-0472">Membrane</keyword>
<dbReference type="AlphaFoldDB" id="A0A815VD10"/>
<name>A0A815VD10_ADIRI</name>
<dbReference type="EMBL" id="CAJNOJ010000915">
    <property type="protein sequence ID" value="CAF1533335.1"/>
    <property type="molecule type" value="Genomic_DNA"/>
</dbReference>
<feature type="transmembrane region" description="Helical" evidence="1">
    <location>
        <begin position="294"/>
        <end position="316"/>
    </location>
</feature>
<evidence type="ECO:0000313" key="2">
    <source>
        <dbReference type="EMBL" id="CAF1533335.1"/>
    </source>
</evidence>
<accession>A0A815VD10</accession>
<proteinExistence type="predicted"/>
<reference evidence="2" key="1">
    <citation type="submission" date="2021-02" db="EMBL/GenBank/DDBJ databases">
        <authorList>
            <person name="Nowell W R."/>
        </authorList>
    </citation>
    <scope>NUCLEOTIDE SEQUENCE</scope>
</reference>
<dbReference type="Proteomes" id="UP000663852">
    <property type="component" value="Unassembled WGS sequence"/>
</dbReference>
<comment type="caution">
    <text evidence="2">The sequence shown here is derived from an EMBL/GenBank/DDBJ whole genome shotgun (WGS) entry which is preliminary data.</text>
</comment>
<evidence type="ECO:0000256" key="1">
    <source>
        <dbReference type="SAM" id="Phobius"/>
    </source>
</evidence>
<dbReference type="OrthoDB" id="10561826at2759"/>
<organism evidence="2 3">
    <name type="scientific">Adineta ricciae</name>
    <name type="common">Rotifer</name>
    <dbReference type="NCBI Taxonomy" id="249248"/>
    <lineage>
        <taxon>Eukaryota</taxon>
        <taxon>Metazoa</taxon>
        <taxon>Spiralia</taxon>
        <taxon>Gnathifera</taxon>
        <taxon>Rotifera</taxon>
        <taxon>Eurotatoria</taxon>
        <taxon>Bdelloidea</taxon>
        <taxon>Adinetida</taxon>
        <taxon>Adinetidae</taxon>
        <taxon>Adineta</taxon>
    </lineage>
</organism>
<protein>
    <submittedName>
        <fullName evidence="2">Uncharacterized protein</fullName>
    </submittedName>
</protein>
<keyword evidence="1" id="KW-0812">Transmembrane</keyword>
<evidence type="ECO:0000313" key="3">
    <source>
        <dbReference type="Proteomes" id="UP000663852"/>
    </source>
</evidence>